<evidence type="ECO:0000313" key="10">
    <source>
        <dbReference type="EMBL" id="NRF70603.1"/>
    </source>
</evidence>
<dbReference type="InterPro" id="IPR004136">
    <property type="entry name" value="NMO"/>
</dbReference>
<sequence>MQTPLCARLGLDVPIVQAPMAGGWTTPELVAAVCNAGGLGMLAAARLSLEQLRGQIDAVRRLTTRPFGVNFLLAAPGAAPADASGMQRVLDAGRAQRGLAPGSAALALPPSALAAQFELACDARVPVVGFAMGDPAPLVPRAQAAGAFVIAMATSVAEARRLEAGGVDAIVAQGSEAGGHRSCLEPPGDTAPPLIGTMALLPQVVDAVRVPVIATGGLMDGRGVLAALVLGAQAAQLGTRFLLALEAGTFPAYRQRLIEADETDTVVTRALTGWPARAVRNSVVRAVEAAGEPPLGWPYQALAAEDLYRAAIISGDADWAPLLAGQGLRLARGVSSAAEIVAALKAEIAAGAERLGAGFR</sequence>
<evidence type="ECO:0000313" key="11">
    <source>
        <dbReference type="Proteomes" id="UP000737171"/>
    </source>
</evidence>
<comment type="cofactor">
    <cofactor evidence="1">
        <name>FMN</name>
        <dbReference type="ChEBI" id="CHEBI:58210"/>
    </cofactor>
</comment>
<keyword evidence="11" id="KW-1185">Reference proteome</keyword>
<evidence type="ECO:0000256" key="6">
    <source>
        <dbReference type="ARBA" id="ARBA00023002"/>
    </source>
</evidence>
<comment type="caution">
    <text evidence="10">The sequence shown here is derived from an EMBL/GenBank/DDBJ whole genome shotgun (WGS) entry which is preliminary data.</text>
</comment>
<keyword evidence="5" id="KW-0288">FMN</keyword>
<reference evidence="10 11" key="1">
    <citation type="submission" date="2020-05" db="EMBL/GenBank/DDBJ databases">
        <title>Aquincola sp. isolate from soil.</title>
        <authorList>
            <person name="Han J."/>
            <person name="Kim D.-U."/>
        </authorList>
    </citation>
    <scope>NUCLEOTIDE SEQUENCE [LARGE SCALE GENOMIC DNA]</scope>
    <source>
        <strain evidence="10 11">S2</strain>
    </source>
</reference>
<comment type="similarity">
    <text evidence="2">Belongs to the nitronate monooxygenase family. NMO class I subfamily.</text>
</comment>
<evidence type="ECO:0000256" key="8">
    <source>
        <dbReference type="ARBA" id="ARBA00031155"/>
    </source>
</evidence>
<accession>A0ABX2EPT4</accession>
<comment type="catalytic activity">
    <reaction evidence="9">
        <text>3 propionate 3-nitronate + 3 O2 + H2O = 3 3-oxopropanoate + 2 nitrate + nitrite + H2O2 + 3 H(+)</text>
        <dbReference type="Rhea" id="RHEA:57332"/>
        <dbReference type="ChEBI" id="CHEBI:15377"/>
        <dbReference type="ChEBI" id="CHEBI:15378"/>
        <dbReference type="ChEBI" id="CHEBI:15379"/>
        <dbReference type="ChEBI" id="CHEBI:16240"/>
        <dbReference type="ChEBI" id="CHEBI:16301"/>
        <dbReference type="ChEBI" id="CHEBI:17632"/>
        <dbReference type="ChEBI" id="CHEBI:33190"/>
        <dbReference type="ChEBI" id="CHEBI:136067"/>
    </reaction>
</comment>
<keyword evidence="6" id="KW-0560">Oxidoreductase</keyword>
<dbReference type="Proteomes" id="UP000737171">
    <property type="component" value="Unassembled WGS sequence"/>
</dbReference>
<evidence type="ECO:0000256" key="3">
    <source>
        <dbReference type="ARBA" id="ARBA00022575"/>
    </source>
</evidence>
<keyword evidence="4" id="KW-0285">Flavoprotein</keyword>
<dbReference type="EMBL" id="JABRWJ010000009">
    <property type="protein sequence ID" value="NRF70603.1"/>
    <property type="molecule type" value="Genomic_DNA"/>
</dbReference>
<evidence type="ECO:0000256" key="5">
    <source>
        <dbReference type="ARBA" id="ARBA00022643"/>
    </source>
</evidence>
<dbReference type="Pfam" id="PF03060">
    <property type="entry name" value="NMO"/>
    <property type="match status" value="1"/>
</dbReference>
<name>A0ABX2EPT4_9BURK</name>
<evidence type="ECO:0000256" key="1">
    <source>
        <dbReference type="ARBA" id="ARBA00001917"/>
    </source>
</evidence>
<dbReference type="PANTHER" id="PTHR42747:SF3">
    <property type="entry name" value="NITRONATE MONOOXYGENASE-RELATED"/>
    <property type="match status" value="1"/>
</dbReference>
<keyword evidence="3" id="KW-0216">Detoxification</keyword>
<dbReference type="GO" id="GO:0004497">
    <property type="term" value="F:monooxygenase activity"/>
    <property type="evidence" value="ECO:0007669"/>
    <property type="project" value="UniProtKB-KW"/>
</dbReference>
<dbReference type="InterPro" id="IPR013785">
    <property type="entry name" value="Aldolase_TIM"/>
</dbReference>
<gene>
    <name evidence="10" type="ORF">HLB44_26725</name>
</gene>
<dbReference type="PANTHER" id="PTHR42747">
    <property type="entry name" value="NITRONATE MONOOXYGENASE-RELATED"/>
    <property type="match status" value="1"/>
</dbReference>
<dbReference type="CDD" id="cd04730">
    <property type="entry name" value="NPD_like"/>
    <property type="match status" value="1"/>
</dbReference>
<dbReference type="Gene3D" id="3.20.20.70">
    <property type="entry name" value="Aldolase class I"/>
    <property type="match status" value="1"/>
</dbReference>
<proteinExistence type="inferred from homology"/>
<evidence type="ECO:0000256" key="4">
    <source>
        <dbReference type="ARBA" id="ARBA00022630"/>
    </source>
</evidence>
<dbReference type="SUPFAM" id="SSF51412">
    <property type="entry name" value="Inosine monophosphate dehydrogenase (IMPDH)"/>
    <property type="match status" value="1"/>
</dbReference>
<keyword evidence="7 10" id="KW-0503">Monooxygenase</keyword>
<evidence type="ECO:0000256" key="2">
    <source>
        <dbReference type="ARBA" id="ARBA00009881"/>
    </source>
</evidence>
<evidence type="ECO:0000256" key="7">
    <source>
        <dbReference type="ARBA" id="ARBA00023033"/>
    </source>
</evidence>
<evidence type="ECO:0000256" key="9">
    <source>
        <dbReference type="ARBA" id="ARBA00049401"/>
    </source>
</evidence>
<protein>
    <recommendedName>
        <fullName evidence="8">Propionate 3-nitronate monooxygenase</fullName>
    </recommendedName>
</protein>
<dbReference type="RefSeq" id="WP_173130087.1">
    <property type="nucleotide sequence ID" value="NZ_JABRWJ010000009.1"/>
</dbReference>
<organism evidence="10 11">
    <name type="scientific">Pseudaquabacterium terrae</name>
    <dbReference type="NCBI Taxonomy" id="2732868"/>
    <lineage>
        <taxon>Bacteria</taxon>
        <taxon>Pseudomonadati</taxon>
        <taxon>Pseudomonadota</taxon>
        <taxon>Betaproteobacteria</taxon>
        <taxon>Burkholderiales</taxon>
        <taxon>Sphaerotilaceae</taxon>
        <taxon>Pseudaquabacterium</taxon>
    </lineage>
</organism>